<organism evidence="2 3">
    <name type="scientific">Knipowitschia caucasica</name>
    <name type="common">Caucasian dwarf goby</name>
    <name type="synonym">Pomatoschistus caucasicus</name>
    <dbReference type="NCBI Taxonomy" id="637954"/>
    <lineage>
        <taxon>Eukaryota</taxon>
        <taxon>Metazoa</taxon>
        <taxon>Chordata</taxon>
        <taxon>Craniata</taxon>
        <taxon>Vertebrata</taxon>
        <taxon>Euteleostomi</taxon>
        <taxon>Actinopterygii</taxon>
        <taxon>Neopterygii</taxon>
        <taxon>Teleostei</taxon>
        <taxon>Neoteleostei</taxon>
        <taxon>Acanthomorphata</taxon>
        <taxon>Gobiaria</taxon>
        <taxon>Gobiiformes</taxon>
        <taxon>Gobioidei</taxon>
        <taxon>Gobiidae</taxon>
        <taxon>Gobiinae</taxon>
        <taxon>Knipowitschia</taxon>
    </lineage>
</organism>
<protein>
    <submittedName>
        <fullName evidence="2">Uncharacterized protein</fullName>
    </submittedName>
</protein>
<dbReference type="Proteomes" id="UP001497482">
    <property type="component" value="Chromosome 9"/>
</dbReference>
<accession>A0AAV2MPH2</accession>
<evidence type="ECO:0000313" key="3">
    <source>
        <dbReference type="Proteomes" id="UP001497482"/>
    </source>
</evidence>
<dbReference type="PANTHER" id="PTHR47773">
    <property type="entry name" value="SI:DKEY-9I5.2-RELATED"/>
    <property type="match status" value="1"/>
</dbReference>
<reference evidence="2 3" key="1">
    <citation type="submission" date="2024-04" db="EMBL/GenBank/DDBJ databases">
        <authorList>
            <person name="Waldvogel A.-M."/>
            <person name="Schoenle A."/>
        </authorList>
    </citation>
    <scope>NUCLEOTIDE SEQUENCE [LARGE SCALE GENOMIC DNA]</scope>
</reference>
<dbReference type="AlphaFoldDB" id="A0AAV2MPH2"/>
<name>A0AAV2MPH2_KNICA</name>
<keyword evidence="3" id="KW-1185">Reference proteome</keyword>
<evidence type="ECO:0000313" key="2">
    <source>
        <dbReference type="EMBL" id="CAL1615112.1"/>
    </source>
</evidence>
<dbReference type="PANTHER" id="PTHR47773:SF1">
    <property type="entry name" value="C2H2-TYPE DOMAIN-CONTAINING PROTEIN"/>
    <property type="match status" value="1"/>
</dbReference>
<dbReference type="EMBL" id="OZ035831">
    <property type="protein sequence ID" value="CAL1615112.1"/>
    <property type="molecule type" value="Genomic_DNA"/>
</dbReference>
<proteinExistence type="predicted"/>
<feature type="region of interest" description="Disordered" evidence="1">
    <location>
        <begin position="310"/>
        <end position="330"/>
    </location>
</feature>
<gene>
    <name evidence="2" type="ORF">KC01_LOCUS41109</name>
</gene>
<evidence type="ECO:0000256" key="1">
    <source>
        <dbReference type="SAM" id="MobiDB-lite"/>
    </source>
</evidence>
<sequence length="582" mass="65335">MYVDRDCCSPHAHGQSQVRAMFAEWDELQVRLDIWHFMRRFAAGVITEAHQLYGTFMTRLSRCIFELDPEDVAALRLAKQGELQARGAGPVSEKALDKLITRKELSLHCRKRTRGVEETTRRIRALIEEMDSEKGRDTLGVPLLDHERIQQVWIDQQRHIACIEDPEGFPLYQKTGTLKKGGVELSCYRCARGSTSLESFHLHLNRFIPGTSASDAHFQAYFLEGLMRWNQDHMDEATYSSAEREAMDRLSRKVLKTSLDEHYQPPGAYTGELLGMEYLYSQSGKSLSVMDNPEEEDRLVEQMDDEVSTAVAPRPSTPVPPHRDHPHCSHPHPVKDSCALPILLSSLPSCALPSLLCTSRLFEAMCIKLCARHKSPTKKDGVSLPRWTKVLNDYHHIRDLVLNCHTLMEATSLQQFVLIQRTLAQWFNRRENTQEVTVLSQGLAAEDCLAVASSQFPAPRESLDEASSTSGARHEFVLPPNRAGQTTCQCYSCAAHHPSSSSSFSSCATAPDFCFEPCAHADFQRCRWPFSCSSPGSNSCVSCRARGSCSHCPSVCVPLHAEKQTTQGRRGGQWNSQKTICP</sequence>